<dbReference type="EMBL" id="CP007174">
    <property type="protein sequence ID" value="AIF85417.1"/>
    <property type="molecule type" value="Genomic_DNA"/>
</dbReference>
<accession>A0A075MXS9</accession>
<sequence>MGKYSYKNRVYVYPADDLYEKIKAEAKAQGKSLNEYVKGAIEAFANGEIVQTSKLFTGEPSTACVYGLEACTACPLRKAYPELQKPENALALLKFCNGCHIKKLAIELEKAKIKARDRINASAPPRTTTPAAVPVQQASTAPPRRIFDCINGCGCKLYWPAGPTKDNPKCRPLEAETNIVHFCPLYKPKPKTESQQVAAMVMGRVTCSVCKQGFSADSYGELERDFLDHIDKDEHRDVKDDEVEQLRKAAEVLGDD</sequence>
<dbReference type="STRING" id="1459636.NTE_03389"/>
<dbReference type="AlphaFoldDB" id="A0A075MXS9"/>
<organism evidence="1 2">
    <name type="scientific">Candidatus Nitrososphaera evergladensis SR1</name>
    <dbReference type="NCBI Taxonomy" id="1459636"/>
    <lineage>
        <taxon>Archaea</taxon>
        <taxon>Nitrososphaerota</taxon>
        <taxon>Nitrososphaeria</taxon>
        <taxon>Nitrososphaerales</taxon>
        <taxon>Nitrososphaeraceae</taxon>
        <taxon>Nitrososphaera</taxon>
    </lineage>
</organism>
<gene>
    <name evidence="1" type="ORF">NTE_03389</name>
</gene>
<proteinExistence type="predicted"/>
<dbReference type="KEGG" id="nev:NTE_03389"/>
<name>A0A075MXS9_9ARCH</name>
<protein>
    <submittedName>
        <fullName evidence="1">Uncharacterized protein</fullName>
    </submittedName>
</protein>
<evidence type="ECO:0000313" key="2">
    <source>
        <dbReference type="Proteomes" id="UP000028194"/>
    </source>
</evidence>
<evidence type="ECO:0000313" key="1">
    <source>
        <dbReference type="EMBL" id="AIF85417.1"/>
    </source>
</evidence>
<reference evidence="1 2" key="1">
    <citation type="journal article" date="2014" name="PLoS ONE">
        <title>Genome Sequence of Candidatus Nitrososphaera evergladensis from Group I.1b Enriched from Everglades Soil Reveals Novel Genomic Features of the Ammonia-Oxidizing Archaea.</title>
        <authorList>
            <person name="Zhalnina K.V."/>
            <person name="Dias R."/>
            <person name="Leonard M.T."/>
            <person name="Dorr de Quadros P."/>
            <person name="Camargo F.A."/>
            <person name="Drew J.C."/>
            <person name="Farmerie W.G."/>
            <person name="Daroub S.H."/>
            <person name="Triplett E.W."/>
        </authorList>
    </citation>
    <scope>NUCLEOTIDE SEQUENCE [LARGE SCALE GENOMIC DNA]</scope>
    <source>
        <strain evidence="1 2">SR1</strain>
    </source>
</reference>
<dbReference type="HOGENOM" id="CLU_1084178_0_0_2"/>
<dbReference type="RefSeq" id="WP_148701829.1">
    <property type="nucleotide sequence ID" value="NZ_CP007174.1"/>
</dbReference>
<dbReference type="Proteomes" id="UP000028194">
    <property type="component" value="Chromosome"/>
</dbReference>
<dbReference type="GeneID" id="41599034"/>
<keyword evidence="2" id="KW-1185">Reference proteome</keyword>